<organism evidence="2 3">
    <name type="scientific">Pomacea canaliculata</name>
    <name type="common">Golden apple snail</name>
    <dbReference type="NCBI Taxonomy" id="400727"/>
    <lineage>
        <taxon>Eukaryota</taxon>
        <taxon>Metazoa</taxon>
        <taxon>Spiralia</taxon>
        <taxon>Lophotrochozoa</taxon>
        <taxon>Mollusca</taxon>
        <taxon>Gastropoda</taxon>
        <taxon>Caenogastropoda</taxon>
        <taxon>Architaenioglossa</taxon>
        <taxon>Ampullarioidea</taxon>
        <taxon>Ampullariidae</taxon>
        <taxon>Pomacea</taxon>
    </lineage>
</organism>
<dbReference type="AlphaFoldDB" id="A0A2T7PJY9"/>
<dbReference type="EMBL" id="PZQS01000003">
    <property type="protein sequence ID" value="PVD33756.1"/>
    <property type="molecule type" value="Genomic_DNA"/>
</dbReference>
<comment type="caution">
    <text evidence="2">The sequence shown here is derived from an EMBL/GenBank/DDBJ whole genome shotgun (WGS) entry which is preliminary data.</text>
</comment>
<accession>A0A2T7PJY9</accession>
<proteinExistence type="predicted"/>
<keyword evidence="3" id="KW-1185">Reference proteome</keyword>
<feature type="region of interest" description="Disordered" evidence="1">
    <location>
        <begin position="112"/>
        <end position="156"/>
    </location>
</feature>
<name>A0A2T7PJY9_POMCA</name>
<protein>
    <submittedName>
        <fullName evidence="2">Uncharacterized protein</fullName>
    </submittedName>
</protein>
<gene>
    <name evidence="2" type="ORF">C0Q70_05016</name>
</gene>
<sequence>MTVASSLQTCQQDDFIRLQTECRDQNKRFTDAEKVAADDERGPVSEICTALFDMWRCVARNIPQCFLNTTTAYASYTHSPHNCQMSPKLLLELQTLVFGGIKTVTSTVVMDETMLTTTQEPRSTSEEGEGDGEDEDDENDNEEGNSSSQTTNGMLL</sequence>
<evidence type="ECO:0000313" key="2">
    <source>
        <dbReference type="EMBL" id="PVD33756.1"/>
    </source>
</evidence>
<evidence type="ECO:0000313" key="3">
    <source>
        <dbReference type="Proteomes" id="UP000245119"/>
    </source>
</evidence>
<feature type="compositionally biased region" description="Polar residues" evidence="1">
    <location>
        <begin position="112"/>
        <end position="122"/>
    </location>
</feature>
<reference evidence="2 3" key="1">
    <citation type="submission" date="2018-04" db="EMBL/GenBank/DDBJ databases">
        <title>The genome of golden apple snail Pomacea canaliculata provides insight into stress tolerance and invasive adaptation.</title>
        <authorList>
            <person name="Liu C."/>
            <person name="Liu B."/>
            <person name="Ren Y."/>
            <person name="Zhang Y."/>
            <person name="Wang H."/>
            <person name="Li S."/>
            <person name="Jiang F."/>
            <person name="Yin L."/>
            <person name="Zhang G."/>
            <person name="Qian W."/>
            <person name="Fan W."/>
        </authorList>
    </citation>
    <scope>NUCLEOTIDE SEQUENCE [LARGE SCALE GENOMIC DNA]</scope>
    <source>
        <strain evidence="2">SZHN2017</strain>
        <tissue evidence="2">Muscle</tissue>
    </source>
</reference>
<dbReference type="Proteomes" id="UP000245119">
    <property type="component" value="Linkage Group LG3"/>
</dbReference>
<evidence type="ECO:0000256" key="1">
    <source>
        <dbReference type="SAM" id="MobiDB-lite"/>
    </source>
</evidence>
<dbReference type="OrthoDB" id="10661574at2759"/>
<feature type="compositionally biased region" description="Acidic residues" evidence="1">
    <location>
        <begin position="126"/>
        <end position="143"/>
    </location>
</feature>